<reference evidence="1 2" key="1">
    <citation type="journal article" date="2022" name="Hortic Res">
        <title>A haplotype resolved chromosomal level avocado genome allows analysis of novel avocado genes.</title>
        <authorList>
            <person name="Nath O."/>
            <person name="Fletcher S.J."/>
            <person name="Hayward A."/>
            <person name="Shaw L.M."/>
            <person name="Masouleh A.K."/>
            <person name="Furtado A."/>
            <person name="Henry R.J."/>
            <person name="Mitter N."/>
        </authorList>
    </citation>
    <scope>NUCLEOTIDE SEQUENCE [LARGE SCALE GENOMIC DNA]</scope>
    <source>
        <strain evidence="2">cv. Hass</strain>
    </source>
</reference>
<dbReference type="EMBL" id="CM056812">
    <property type="protein sequence ID" value="KAJ8616984.1"/>
    <property type="molecule type" value="Genomic_DNA"/>
</dbReference>
<protein>
    <submittedName>
        <fullName evidence="1">Uncharacterized protein</fullName>
    </submittedName>
</protein>
<keyword evidence="2" id="KW-1185">Reference proteome</keyword>
<gene>
    <name evidence="1" type="ORF">MRB53_013170</name>
</gene>
<dbReference type="Proteomes" id="UP001234297">
    <property type="component" value="Chromosome 4"/>
</dbReference>
<name>A0ACC2K7A1_PERAE</name>
<comment type="caution">
    <text evidence="1">The sequence shown here is derived from an EMBL/GenBank/DDBJ whole genome shotgun (WGS) entry which is preliminary data.</text>
</comment>
<evidence type="ECO:0000313" key="1">
    <source>
        <dbReference type="EMBL" id="KAJ8616984.1"/>
    </source>
</evidence>
<accession>A0ACC2K7A1</accession>
<organism evidence="1 2">
    <name type="scientific">Persea americana</name>
    <name type="common">Avocado</name>
    <dbReference type="NCBI Taxonomy" id="3435"/>
    <lineage>
        <taxon>Eukaryota</taxon>
        <taxon>Viridiplantae</taxon>
        <taxon>Streptophyta</taxon>
        <taxon>Embryophyta</taxon>
        <taxon>Tracheophyta</taxon>
        <taxon>Spermatophyta</taxon>
        <taxon>Magnoliopsida</taxon>
        <taxon>Magnoliidae</taxon>
        <taxon>Laurales</taxon>
        <taxon>Lauraceae</taxon>
        <taxon>Persea</taxon>
    </lineage>
</organism>
<sequence>MSLSNFIGAFKKINIFSRRVVVEPATSPCTCLEDSSKRMDFLSWNEIGAACLQIAASTGYKGKKQINLIFNLGS</sequence>
<evidence type="ECO:0000313" key="2">
    <source>
        <dbReference type="Proteomes" id="UP001234297"/>
    </source>
</evidence>
<proteinExistence type="predicted"/>